<dbReference type="PANTHER" id="PTHR43174">
    <property type="entry name" value="UDP-N-ACETYLGLUCOSAMINE 2-EPIMERASE"/>
    <property type="match status" value="1"/>
</dbReference>
<keyword evidence="1" id="KW-0413">Isomerase</keyword>
<dbReference type="Proteomes" id="UP001059401">
    <property type="component" value="Chromosome"/>
</dbReference>
<evidence type="ECO:0000313" key="3">
    <source>
        <dbReference type="EMBL" id="UTY28308.1"/>
    </source>
</evidence>
<evidence type="ECO:0000256" key="1">
    <source>
        <dbReference type="RuleBase" id="RU003513"/>
    </source>
</evidence>
<dbReference type="SUPFAM" id="SSF53756">
    <property type="entry name" value="UDP-Glycosyltransferase/glycogen phosphorylase"/>
    <property type="match status" value="1"/>
</dbReference>
<comment type="similarity">
    <text evidence="1">Belongs to the UDP-N-acetylglucosamine 2-epimerase family.</text>
</comment>
<evidence type="ECO:0000313" key="4">
    <source>
        <dbReference type="Proteomes" id="UP001059401"/>
    </source>
</evidence>
<dbReference type="PANTHER" id="PTHR43174:SF3">
    <property type="entry name" value="UDP-N-ACETYLGLUCOSAMINE 2-EPIMERASE"/>
    <property type="match status" value="1"/>
</dbReference>
<evidence type="ECO:0000259" key="2">
    <source>
        <dbReference type="Pfam" id="PF02350"/>
    </source>
</evidence>
<protein>
    <submittedName>
        <fullName evidence="3">UDP-N-acetylglucosamine 2-epimerase</fullName>
    </submittedName>
</protein>
<gene>
    <name evidence="3" type="ORF">E4N76_04430</name>
</gene>
<feature type="domain" description="UDP-N-acetylglucosamine 2-epimerase" evidence="2">
    <location>
        <begin position="97"/>
        <end position="328"/>
    </location>
</feature>
<keyword evidence="4" id="KW-1185">Reference proteome</keyword>
<organism evidence="3 4">
    <name type="scientific">Treponema putidum</name>
    <dbReference type="NCBI Taxonomy" id="221027"/>
    <lineage>
        <taxon>Bacteria</taxon>
        <taxon>Pseudomonadati</taxon>
        <taxon>Spirochaetota</taxon>
        <taxon>Spirochaetia</taxon>
        <taxon>Spirochaetales</taxon>
        <taxon>Treponemataceae</taxon>
        <taxon>Treponema</taxon>
    </lineage>
</organism>
<dbReference type="InterPro" id="IPR029767">
    <property type="entry name" value="WecB-like"/>
</dbReference>
<dbReference type="InterPro" id="IPR003331">
    <property type="entry name" value="UDP_GlcNAc_Epimerase_2_dom"/>
</dbReference>
<reference evidence="3" key="1">
    <citation type="submission" date="2019-04" db="EMBL/GenBank/DDBJ databases">
        <title>Whole genome sequencing of oral phylogroup 2 treponemes.</title>
        <authorList>
            <person name="Chan Y."/>
            <person name="Zeng H.H."/>
            <person name="Yu X.L."/>
            <person name="Leung W.K."/>
            <person name="Watt R.M."/>
        </authorList>
    </citation>
    <scope>NUCLEOTIDE SEQUENCE</scope>
    <source>
        <strain evidence="3">OMZ 847</strain>
    </source>
</reference>
<dbReference type="Pfam" id="PF02350">
    <property type="entry name" value="Epimerase_2"/>
    <property type="match status" value="1"/>
</dbReference>
<dbReference type="Gene3D" id="3.40.50.2000">
    <property type="entry name" value="Glycogen Phosphorylase B"/>
    <property type="match status" value="2"/>
</dbReference>
<accession>A0ABY5HU18</accession>
<sequence length="369" mass="41705">MLIFWVGTVAELIKVFTVIIEAKKRNIPYLVIGTGQNNLIGTDVLKACNDNVLDMELSDPSSIKKSAAGLFMWFLKTYRHAKHELMQLIKDGKVNARRAIMIVHGDTVSTLMGALTAKKCGIRLAHVEAGLRSFDLLHPFPEEIDRILTSKQADYHFCPGAIAEGNLHKARVSGNIINTRHNTIYDGLQFANTRPFNSGLKTEIEKIQGAYFVFVMHRQENVANTALFKRTIEKILEAAQSMHCVFILHEITRLALEKNDLLQKVSNDSFTLLPRVEYFDFMKILYGAEFVITDGGSNQEELAYMGKPCLIMRTKTERQDGIGENAVLCNNDFEIFNRFIKNYGSYKRPAIVVETPPSLCIIETLEKEI</sequence>
<dbReference type="EMBL" id="CP038802">
    <property type="protein sequence ID" value="UTY28308.1"/>
    <property type="molecule type" value="Genomic_DNA"/>
</dbReference>
<name>A0ABY5HU18_9SPIR</name>
<proteinExistence type="inferred from homology"/>
<dbReference type="RefSeq" id="WP_255806189.1">
    <property type="nucleotide sequence ID" value="NZ_CP038802.1"/>
</dbReference>